<dbReference type="RefSeq" id="WP_344511837.1">
    <property type="nucleotide sequence ID" value="NZ_BAAAQD010000029.1"/>
</dbReference>
<accession>A0ABN2CLQ3</accession>
<dbReference type="EMBL" id="BAAAQD010000029">
    <property type="protein sequence ID" value="GAA1560715.1"/>
    <property type="molecule type" value="Genomic_DNA"/>
</dbReference>
<dbReference type="InterPro" id="IPR011048">
    <property type="entry name" value="Haem_d1_sf"/>
</dbReference>
<reference evidence="3 4" key="1">
    <citation type="journal article" date="2019" name="Int. J. Syst. Evol. Microbiol.">
        <title>The Global Catalogue of Microorganisms (GCM) 10K type strain sequencing project: providing services to taxonomists for standard genome sequencing and annotation.</title>
        <authorList>
            <consortium name="The Broad Institute Genomics Platform"/>
            <consortium name="The Broad Institute Genome Sequencing Center for Infectious Disease"/>
            <person name="Wu L."/>
            <person name="Ma J."/>
        </authorList>
    </citation>
    <scope>NUCLEOTIDE SEQUENCE [LARGE SCALE GENOMIC DNA]</scope>
    <source>
        <strain evidence="3 4">JCM 15933</strain>
    </source>
</reference>
<sequence length="859" mass="89297">MTRTMLRRRVGFGVVGAGFLALTVVAGLLHTLPAVAPRVLVGTVWLSSRAANFVTLVDGNAAEAAANVAVSAGPAFTVTQLGRTGYVVNPEGGRITSVDSGTLRMSSASPIADAANLALYPAGGALFAVDGARRLAQATDPVTLGRIGSQFQFGAAELLLTTDRLWTLDPRQGKLRNYTVAGTRMDRASGPAITGLTAEQVAFGAAGNEPFIVDFARHRATLPGRGDTVGLPAEAGSDTLVTGSPDRREFTVVQPAAGRVVRCSFDTGDCGTPVQLPGGPADLRAAVEVGRHLFIADHTRQVIHVVDVDTRSVRSTGRLFANPAGFELVAQDGVLYFNDPGSEHAGVVHDDGGFVPIRKYNPKAPSAPPATQSAKPTAKPSPTRTPTSTPSRTRSVSPSPSPVVRTGALRIERLRITPETPERDETVHIAADVTGGAQAHWQWSIDGAPAGPAKGTGAIEFDHVFTTEGQVKVKLVVAGVATDTAEVTVTVVPPQPPVTCGQVVVADIVLKHDLHCSGAGLTAGHDDILIDLNGKTITGSGTDNGIYIDSFANVTVRNGTVSGFRDGVHLNVTSFVKLVNITSTGNVHCGIDGWTGGRFTELRGGRFDCSRLPTSSNLTAVGVEFVGDVELNQGGSSTFTGCTFRNGGIVSSDAPGFTVTNNRFIDSGIHLNEAGVNTIDHNQFIRGGVSFSIGSARSAVRNNTFTGSAGSALWFDGGSISGTIIEGNTFDANAIGIEMRDDPRDAPAVGLRIASNTFRNNGAAGIDFERLVTGDAALITGNTFEHNGHAPSGRTDQLGYPLDDGFHIVVVGDSQITLTGNTMRNNADRGIEVRQGTVLDGGGNRSTGDPHGCLGITCT</sequence>
<feature type="compositionally biased region" description="Low complexity" evidence="1">
    <location>
        <begin position="380"/>
        <end position="406"/>
    </location>
</feature>
<evidence type="ECO:0000259" key="2">
    <source>
        <dbReference type="SMART" id="SM00089"/>
    </source>
</evidence>
<proteinExistence type="predicted"/>
<feature type="domain" description="PKD/Chitinase" evidence="2">
    <location>
        <begin position="413"/>
        <end position="494"/>
    </location>
</feature>
<evidence type="ECO:0000313" key="4">
    <source>
        <dbReference type="Proteomes" id="UP001501470"/>
    </source>
</evidence>
<dbReference type="Pfam" id="PF13229">
    <property type="entry name" value="Beta_helix"/>
    <property type="match status" value="1"/>
</dbReference>
<dbReference type="Gene3D" id="2.160.20.10">
    <property type="entry name" value="Single-stranded right-handed beta-helix, Pectin lyase-like"/>
    <property type="match status" value="2"/>
</dbReference>
<feature type="compositionally biased region" description="Basic and acidic residues" evidence="1">
    <location>
        <begin position="410"/>
        <end position="424"/>
    </location>
</feature>
<feature type="region of interest" description="Disordered" evidence="1">
    <location>
        <begin position="356"/>
        <end position="424"/>
    </location>
</feature>
<dbReference type="SMART" id="SM00089">
    <property type="entry name" value="PKD"/>
    <property type="match status" value="1"/>
</dbReference>
<protein>
    <recommendedName>
        <fullName evidence="2">PKD/Chitinase domain-containing protein</fullName>
    </recommendedName>
</protein>
<dbReference type="InterPro" id="IPR022409">
    <property type="entry name" value="PKD/Chitinase_dom"/>
</dbReference>
<dbReference type="Proteomes" id="UP001501470">
    <property type="component" value="Unassembled WGS sequence"/>
</dbReference>
<keyword evidence="4" id="KW-1185">Reference proteome</keyword>
<name>A0ABN2CLQ3_9ACTN</name>
<dbReference type="SUPFAM" id="SSF51004">
    <property type="entry name" value="C-terminal (heme d1) domain of cytochrome cd1-nitrite reductase"/>
    <property type="match status" value="1"/>
</dbReference>
<gene>
    <name evidence="3" type="ORF">GCM10009827_097520</name>
</gene>
<dbReference type="SMART" id="SM00710">
    <property type="entry name" value="PbH1"/>
    <property type="match status" value="8"/>
</dbReference>
<comment type="caution">
    <text evidence="3">The sequence shown here is derived from an EMBL/GenBank/DDBJ whole genome shotgun (WGS) entry which is preliminary data.</text>
</comment>
<dbReference type="InterPro" id="IPR039448">
    <property type="entry name" value="Beta_helix"/>
</dbReference>
<dbReference type="InterPro" id="IPR012334">
    <property type="entry name" value="Pectin_lyas_fold"/>
</dbReference>
<dbReference type="InterPro" id="IPR011050">
    <property type="entry name" value="Pectin_lyase_fold/virulence"/>
</dbReference>
<evidence type="ECO:0000313" key="3">
    <source>
        <dbReference type="EMBL" id="GAA1560715.1"/>
    </source>
</evidence>
<evidence type="ECO:0000256" key="1">
    <source>
        <dbReference type="SAM" id="MobiDB-lite"/>
    </source>
</evidence>
<dbReference type="SUPFAM" id="SSF51126">
    <property type="entry name" value="Pectin lyase-like"/>
    <property type="match status" value="2"/>
</dbReference>
<organism evidence="3 4">
    <name type="scientific">Dactylosporangium maewongense</name>
    <dbReference type="NCBI Taxonomy" id="634393"/>
    <lineage>
        <taxon>Bacteria</taxon>
        <taxon>Bacillati</taxon>
        <taxon>Actinomycetota</taxon>
        <taxon>Actinomycetes</taxon>
        <taxon>Micromonosporales</taxon>
        <taxon>Micromonosporaceae</taxon>
        <taxon>Dactylosporangium</taxon>
    </lineage>
</organism>
<dbReference type="InterPro" id="IPR006626">
    <property type="entry name" value="PbH1"/>
</dbReference>